<dbReference type="EMBL" id="AMQN01013382">
    <property type="status" value="NOT_ANNOTATED_CDS"/>
    <property type="molecule type" value="Genomic_DNA"/>
</dbReference>
<dbReference type="GO" id="GO:0043005">
    <property type="term" value="C:neuron projection"/>
    <property type="evidence" value="ECO:0007669"/>
    <property type="project" value="TreeGrafter"/>
</dbReference>
<dbReference type="SMART" id="SM00408">
    <property type="entry name" value="IGc2"/>
    <property type="match status" value="3"/>
</dbReference>
<dbReference type="Pfam" id="PF13927">
    <property type="entry name" value="Ig_3"/>
    <property type="match status" value="1"/>
</dbReference>
<dbReference type="SMART" id="SM00409">
    <property type="entry name" value="IG"/>
    <property type="match status" value="3"/>
</dbReference>
<feature type="domain" description="Ig-like" evidence="5">
    <location>
        <begin position="242"/>
        <end position="344"/>
    </location>
</feature>
<sequence length="383" mass="43135">MDIQKQTNRVQVVCAILALYYCASVLSQSMDPKVTITDTDPESDGVKVRGFIASDVWLNCYVENLPSDLQVRWQRSIVDKDGRPVVIDISTDMAVEDNMKWSIEKPTTYSWRLRIKALEIEDEGNYTCFVRLTSNNNRVEANRTVLSTDVPQILDSESSSDTSVKEGDMLPLRCNASGRPFPTIMWRREGNAILPGGGVRKMGSLLDISDIQYTARGRYLCEAFNEVGYDRRDIILEVQHSPKLFPDPASAKTGQAVGYQRTLICHVDANPAPSTSAESNQLYWSFDNIRISSDSRREFRIMQGAHGRLTYELIIYRVQSSDYGVFSCHARNTIGSTSVDIELFETDEPQPDKRDEISRATFSAVVQPLLVFLSIITCQLVKS</sequence>
<dbReference type="InterPro" id="IPR007110">
    <property type="entry name" value="Ig-like_dom"/>
</dbReference>
<dbReference type="PROSITE" id="PS50835">
    <property type="entry name" value="IG_LIKE"/>
    <property type="match status" value="3"/>
</dbReference>
<evidence type="ECO:0000313" key="8">
    <source>
        <dbReference type="Proteomes" id="UP000014760"/>
    </source>
</evidence>
<accession>R7TEX3</accession>
<dbReference type="AlphaFoldDB" id="R7TEX3"/>
<dbReference type="PANTHER" id="PTHR12231:SF220">
    <property type="entry name" value="LACHESIN"/>
    <property type="match status" value="1"/>
</dbReference>
<dbReference type="Pfam" id="PF07679">
    <property type="entry name" value="I-set"/>
    <property type="match status" value="1"/>
</dbReference>
<dbReference type="InterPro" id="IPR051170">
    <property type="entry name" value="Neural/epithelial_adhesion"/>
</dbReference>
<keyword evidence="4" id="KW-0393">Immunoglobulin domain</keyword>
<organism evidence="6">
    <name type="scientific">Capitella teleta</name>
    <name type="common">Polychaete worm</name>
    <dbReference type="NCBI Taxonomy" id="283909"/>
    <lineage>
        <taxon>Eukaryota</taxon>
        <taxon>Metazoa</taxon>
        <taxon>Spiralia</taxon>
        <taxon>Lophotrochozoa</taxon>
        <taxon>Annelida</taxon>
        <taxon>Polychaeta</taxon>
        <taxon>Sedentaria</taxon>
        <taxon>Scolecida</taxon>
        <taxon>Capitellidae</taxon>
        <taxon>Capitella</taxon>
    </lineage>
</organism>
<dbReference type="EnsemblMetazoa" id="CapteT224751">
    <property type="protein sequence ID" value="CapteP224751"/>
    <property type="gene ID" value="CapteG224751"/>
</dbReference>
<dbReference type="InterPro" id="IPR013783">
    <property type="entry name" value="Ig-like_fold"/>
</dbReference>
<feature type="domain" description="Ig-like" evidence="5">
    <location>
        <begin position="151"/>
        <end position="237"/>
    </location>
</feature>
<keyword evidence="8" id="KW-1185">Reference proteome</keyword>
<dbReference type="InterPro" id="IPR003599">
    <property type="entry name" value="Ig_sub"/>
</dbReference>
<evidence type="ECO:0000256" key="4">
    <source>
        <dbReference type="ARBA" id="ARBA00023319"/>
    </source>
</evidence>
<keyword evidence="2" id="KW-0677">Repeat</keyword>
<dbReference type="InterPro" id="IPR013098">
    <property type="entry name" value="Ig_I-set"/>
</dbReference>
<dbReference type="HOGENOM" id="CLU_027228_4_1_1"/>
<reference evidence="8" key="1">
    <citation type="submission" date="2012-12" db="EMBL/GenBank/DDBJ databases">
        <authorList>
            <person name="Hellsten U."/>
            <person name="Grimwood J."/>
            <person name="Chapman J.A."/>
            <person name="Shapiro H."/>
            <person name="Aerts A."/>
            <person name="Otillar R.P."/>
            <person name="Terry A.Y."/>
            <person name="Boore J.L."/>
            <person name="Simakov O."/>
            <person name="Marletaz F."/>
            <person name="Cho S.-J."/>
            <person name="Edsinger-Gonzales E."/>
            <person name="Havlak P."/>
            <person name="Kuo D.-H."/>
            <person name="Larsson T."/>
            <person name="Lv J."/>
            <person name="Arendt D."/>
            <person name="Savage R."/>
            <person name="Osoegawa K."/>
            <person name="de Jong P."/>
            <person name="Lindberg D.R."/>
            <person name="Seaver E.C."/>
            <person name="Weisblat D.A."/>
            <person name="Putnam N.H."/>
            <person name="Grigoriev I.V."/>
            <person name="Rokhsar D.S."/>
        </authorList>
    </citation>
    <scope>NUCLEOTIDE SEQUENCE</scope>
    <source>
        <strain evidence="8">I ESC-2004</strain>
    </source>
</reference>
<evidence type="ECO:0000256" key="2">
    <source>
        <dbReference type="ARBA" id="ARBA00022737"/>
    </source>
</evidence>
<proteinExistence type="predicted"/>
<dbReference type="InterPro" id="IPR036179">
    <property type="entry name" value="Ig-like_dom_sf"/>
</dbReference>
<keyword evidence="1" id="KW-0732">Signal</keyword>
<dbReference type="STRING" id="283909.R7TEX3"/>
<dbReference type="Gene3D" id="2.60.40.10">
    <property type="entry name" value="Immunoglobulins"/>
    <property type="match status" value="3"/>
</dbReference>
<feature type="domain" description="Ig-like" evidence="5">
    <location>
        <begin position="32"/>
        <end position="146"/>
    </location>
</feature>
<evidence type="ECO:0000256" key="1">
    <source>
        <dbReference type="ARBA" id="ARBA00022729"/>
    </source>
</evidence>
<evidence type="ECO:0000256" key="3">
    <source>
        <dbReference type="ARBA" id="ARBA00023157"/>
    </source>
</evidence>
<dbReference type="PANTHER" id="PTHR12231">
    <property type="entry name" value="CTX-RELATED TYPE I TRANSMEMBRANE PROTEIN"/>
    <property type="match status" value="1"/>
</dbReference>
<dbReference type="Proteomes" id="UP000014760">
    <property type="component" value="Unassembled WGS sequence"/>
</dbReference>
<keyword evidence="3" id="KW-1015">Disulfide bond</keyword>
<dbReference type="CDD" id="cd00096">
    <property type="entry name" value="Ig"/>
    <property type="match status" value="1"/>
</dbReference>
<dbReference type="EMBL" id="KB310182">
    <property type="protein sequence ID" value="ELT92279.1"/>
    <property type="molecule type" value="Genomic_DNA"/>
</dbReference>
<reference evidence="7" key="3">
    <citation type="submission" date="2015-06" db="UniProtKB">
        <authorList>
            <consortium name="EnsemblMetazoa"/>
        </authorList>
    </citation>
    <scope>IDENTIFICATION</scope>
</reference>
<dbReference type="SUPFAM" id="SSF48726">
    <property type="entry name" value="Immunoglobulin"/>
    <property type="match status" value="3"/>
</dbReference>
<protein>
    <recommendedName>
        <fullName evidence="5">Ig-like domain-containing protein</fullName>
    </recommendedName>
</protein>
<evidence type="ECO:0000313" key="6">
    <source>
        <dbReference type="EMBL" id="ELT92279.1"/>
    </source>
</evidence>
<evidence type="ECO:0000259" key="5">
    <source>
        <dbReference type="PROSITE" id="PS50835"/>
    </source>
</evidence>
<name>R7TEX3_CAPTE</name>
<dbReference type="OrthoDB" id="6279819at2759"/>
<evidence type="ECO:0000313" key="7">
    <source>
        <dbReference type="EnsemblMetazoa" id="CapteP224751"/>
    </source>
</evidence>
<dbReference type="InterPro" id="IPR003598">
    <property type="entry name" value="Ig_sub2"/>
</dbReference>
<gene>
    <name evidence="6" type="ORF">CAPTEDRAFT_224751</name>
</gene>
<dbReference type="OMA" id="LSCSVQY"/>
<reference evidence="6 8" key="2">
    <citation type="journal article" date="2013" name="Nature">
        <title>Insights into bilaterian evolution from three spiralian genomes.</title>
        <authorList>
            <person name="Simakov O."/>
            <person name="Marletaz F."/>
            <person name="Cho S.J."/>
            <person name="Edsinger-Gonzales E."/>
            <person name="Havlak P."/>
            <person name="Hellsten U."/>
            <person name="Kuo D.H."/>
            <person name="Larsson T."/>
            <person name="Lv J."/>
            <person name="Arendt D."/>
            <person name="Savage R."/>
            <person name="Osoegawa K."/>
            <person name="de Jong P."/>
            <person name="Grimwood J."/>
            <person name="Chapman J.A."/>
            <person name="Shapiro H."/>
            <person name="Aerts A."/>
            <person name="Otillar R.P."/>
            <person name="Terry A.Y."/>
            <person name="Boore J.L."/>
            <person name="Grigoriev I.V."/>
            <person name="Lindberg D.R."/>
            <person name="Seaver E.C."/>
            <person name="Weisblat D.A."/>
            <person name="Putnam N.H."/>
            <person name="Rokhsar D.S."/>
        </authorList>
    </citation>
    <scope>NUCLEOTIDE SEQUENCE</scope>
    <source>
        <strain evidence="6 8">I ESC-2004</strain>
    </source>
</reference>